<name>S8DNH7_FOMSC</name>
<sequence>GELTKEPRVRMRYNEHDLWRHVVLKHGYRLAGWPSSIPFMNLSSLKGGRRPIDELLQLWNNGTLTFVRVETLDERLA</sequence>
<dbReference type="EMBL" id="KE504329">
    <property type="protein sequence ID" value="EPS92868.1"/>
    <property type="molecule type" value="Genomic_DNA"/>
</dbReference>
<protein>
    <submittedName>
        <fullName evidence="1">Uncharacterized protein</fullName>
    </submittedName>
</protein>
<evidence type="ECO:0000313" key="1">
    <source>
        <dbReference type="EMBL" id="EPS92868.1"/>
    </source>
</evidence>
<keyword evidence="2" id="KW-1185">Reference proteome</keyword>
<dbReference type="STRING" id="743788.S8DNH7"/>
<accession>S8DNH7</accession>
<dbReference type="AlphaFoldDB" id="S8DNH7"/>
<feature type="non-terminal residue" evidence="1">
    <location>
        <position position="1"/>
    </location>
</feature>
<reference evidence="1 2" key="1">
    <citation type="journal article" date="2012" name="Science">
        <title>The Paleozoic origin of enzymatic lignin decomposition reconstructed from 31 fungal genomes.</title>
        <authorList>
            <person name="Floudas D."/>
            <person name="Binder M."/>
            <person name="Riley R."/>
            <person name="Barry K."/>
            <person name="Blanchette R.A."/>
            <person name="Henrissat B."/>
            <person name="Martinez A.T."/>
            <person name="Otillar R."/>
            <person name="Spatafora J.W."/>
            <person name="Yadav J.S."/>
            <person name="Aerts A."/>
            <person name="Benoit I."/>
            <person name="Boyd A."/>
            <person name="Carlson A."/>
            <person name="Copeland A."/>
            <person name="Coutinho P.M."/>
            <person name="de Vries R.P."/>
            <person name="Ferreira P."/>
            <person name="Findley K."/>
            <person name="Foster B."/>
            <person name="Gaskell J."/>
            <person name="Glotzer D."/>
            <person name="Gorecki P."/>
            <person name="Heitman J."/>
            <person name="Hesse C."/>
            <person name="Hori C."/>
            <person name="Igarashi K."/>
            <person name="Jurgens J.A."/>
            <person name="Kallen N."/>
            <person name="Kersten P."/>
            <person name="Kohler A."/>
            <person name="Kuees U."/>
            <person name="Kumar T.K.A."/>
            <person name="Kuo A."/>
            <person name="LaButti K."/>
            <person name="Larrondo L.F."/>
            <person name="Lindquist E."/>
            <person name="Ling A."/>
            <person name="Lombard V."/>
            <person name="Lucas S."/>
            <person name="Lundell T."/>
            <person name="Martin R."/>
            <person name="McLaughlin D.J."/>
            <person name="Morgenstern I."/>
            <person name="Morin E."/>
            <person name="Murat C."/>
            <person name="Nagy L.G."/>
            <person name="Nolan M."/>
            <person name="Ohm R.A."/>
            <person name="Patyshakuliyeva A."/>
            <person name="Rokas A."/>
            <person name="Ruiz-Duenas F.J."/>
            <person name="Sabat G."/>
            <person name="Salamov A."/>
            <person name="Samejima M."/>
            <person name="Schmutz J."/>
            <person name="Slot J.C."/>
            <person name="St John F."/>
            <person name="Stenlid J."/>
            <person name="Sun H."/>
            <person name="Sun S."/>
            <person name="Syed K."/>
            <person name="Tsang A."/>
            <person name="Wiebenga A."/>
            <person name="Young D."/>
            <person name="Pisabarro A."/>
            <person name="Eastwood D.C."/>
            <person name="Martin F."/>
            <person name="Cullen D."/>
            <person name="Grigoriev I.V."/>
            <person name="Hibbett D.S."/>
        </authorList>
    </citation>
    <scope>NUCLEOTIDE SEQUENCE</scope>
    <source>
        <strain evidence="2">FP-58527</strain>
    </source>
</reference>
<dbReference type="InParanoid" id="S8DNH7"/>
<dbReference type="HOGENOM" id="CLU_181926_0_0_1"/>
<feature type="non-terminal residue" evidence="1">
    <location>
        <position position="77"/>
    </location>
</feature>
<dbReference type="OrthoDB" id="2755983at2759"/>
<gene>
    <name evidence="1" type="ORF">FOMPIDRAFT_1084724</name>
</gene>
<dbReference type="Proteomes" id="UP000015241">
    <property type="component" value="Unassembled WGS sequence"/>
</dbReference>
<evidence type="ECO:0000313" key="2">
    <source>
        <dbReference type="Proteomes" id="UP000015241"/>
    </source>
</evidence>
<organism evidence="1 2">
    <name type="scientific">Fomitopsis schrenkii</name>
    <name type="common">Brown rot fungus</name>
    <dbReference type="NCBI Taxonomy" id="2126942"/>
    <lineage>
        <taxon>Eukaryota</taxon>
        <taxon>Fungi</taxon>
        <taxon>Dikarya</taxon>
        <taxon>Basidiomycota</taxon>
        <taxon>Agaricomycotina</taxon>
        <taxon>Agaricomycetes</taxon>
        <taxon>Polyporales</taxon>
        <taxon>Fomitopsis</taxon>
    </lineage>
</organism>
<proteinExistence type="predicted"/>